<keyword evidence="2" id="KW-0378">Hydrolase</keyword>
<sequence>MNDLTCNSICRLFCCPPVPSKIAAKLAFMPPPASYEFLTSTENGEDKISFTYAAFLKENFMNFVPDNIEVTTASTRRGNKIAILYMQNNPSTKLTFLLSHGNAVDLGLMVNFMYELGTKLDVNMMCYDYSGYGVSSGRPLEKNLYADAECALDVLRTKFEVPLDKIVLYGQSIGTVPTVHLATLHRVAAVVLHSPLMSGLRVAFPRIRRNYCCDVFSNLARAPRILSPTLVIHGTSDEVVHVNHGYRICSAVADHLLLDPLFIDGAGHNDCETFPQYLLRLITLTNVEIPLLTRKTKTRSPNSNPGTAGLLSSQTVASTDSETTDVSPSNSLPLAHLFHSGSSEQVYPSVWSNTQTTTKKIPPMLAEQLRSLLSNRFCLRKSSQRTACSTPIIKHGSLKSRMNVSCSAPNELSGVHGAPVDQPLHMTASDQTSTGPDIVIISHEPTAHGDCEPTELNRPRLSQCNSSSSSQDSSSAMLTNFVLPPPPPPPPNVTESLVTHEALWFMHNVKNRKTCTLPHGLIAPENSQIQSNGVYHNHKGCTLPRLFLPADVHPNFSDTHPHSTSTSNNSIRELLVSYSVNGHTESIHMAPSSHSVS</sequence>
<evidence type="ECO:0000313" key="2">
    <source>
        <dbReference type="EMBL" id="KAF5400561.1"/>
    </source>
</evidence>
<dbReference type="GO" id="GO:0005886">
    <property type="term" value="C:plasma membrane"/>
    <property type="evidence" value="ECO:0007669"/>
    <property type="project" value="TreeGrafter"/>
</dbReference>
<gene>
    <name evidence="2" type="ORF">PHET_05789</name>
</gene>
<dbReference type="SUPFAM" id="SSF53474">
    <property type="entry name" value="alpha/beta-Hydrolases"/>
    <property type="match status" value="1"/>
</dbReference>
<dbReference type="Proteomes" id="UP000748531">
    <property type="component" value="Unassembled WGS sequence"/>
</dbReference>
<feature type="compositionally biased region" description="Pro residues" evidence="1">
    <location>
        <begin position="483"/>
        <end position="492"/>
    </location>
</feature>
<dbReference type="AlphaFoldDB" id="A0A8J4TG47"/>
<feature type="compositionally biased region" description="Low complexity" evidence="1">
    <location>
        <begin position="462"/>
        <end position="475"/>
    </location>
</feature>
<accession>A0A8J4TG47</accession>
<keyword evidence="3" id="KW-1185">Reference proteome</keyword>
<feature type="compositionally biased region" description="Basic and acidic residues" evidence="1">
    <location>
        <begin position="447"/>
        <end position="458"/>
    </location>
</feature>
<dbReference type="OrthoDB" id="446723at2759"/>
<dbReference type="Gene3D" id="3.40.50.1820">
    <property type="entry name" value="alpha/beta hydrolase"/>
    <property type="match status" value="1"/>
</dbReference>
<dbReference type="GO" id="GO:0010008">
    <property type="term" value="C:endosome membrane"/>
    <property type="evidence" value="ECO:0007669"/>
    <property type="project" value="TreeGrafter"/>
</dbReference>
<dbReference type="InterPro" id="IPR029058">
    <property type="entry name" value="AB_hydrolase_fold"/>
</dbReference>
<evidence type="ECO:0000256" key="1">
    <source>
        <dbReference type="SAM" id="MobiDB-lite"/>
    </source>
</evidence>
<feature type="region of interest" description="Disordered" evidence="1">
    <location>
        <begin position="447"/>
        <end position="493"/>
    </location>
</feature>
<feature type="compositionally biased region" description="Polar residues" evidence="1">
    <location>
        <begin position="299"/>
        <end position="329"/>
    </location>
</feature>
<feature type="region of interest" description="Disordered" evidence="1">
    <location>
        <begin position="295"/>
        <end position="329"/>
    </location>
</feature>
<dbReference type="PANTHER" id="PTHR12277:SF81">
    <property type="entry name" value="PROTEIN ABHD13"/>
    <property type="match status" value="1"/>
</dbReference>
<name>A0A8J4TG47_9TREM</name>
<protein>
    <submittedName>
        <fullName evidence="2">Alpha/beta hydrolase domain-containing protein 17C</fullName>
    </submittedName>
</protein>
<dbReference type="GO" id="GO:0008474">
    <property type="term" value="F:palmitoyl-(protein) hydrolase activity"/>
    <property type="evidence" value="ECO:0007669"/>
    <property type="project" value="TreeGrafter"/>
</dbReference>
<comment type="caution">
    <text evidence="2">The sequence shown here is derived from an EMBL/GenBank/DDBJ whole genome shotgun (WGS) entry which is preliminary data.</text>
</comment>
<reference evidence="2" key="1">
    <citation type="submission" date="2019-05" db="EMBL/GenBank/DDBJ databases">
        <title>Annotation for the trematode Paragonimus heterotremus.</title>
        <authorList>
            <person name="Choi Y.-J."/>
        </authorList>
    </citation>
    <scope>NUCLEOTIDE SEQUENCE</scope>
    <source>
        <strain evidence="2">LC</strain>
    </source>
</reference>
<dbReference type="EMBL" id="LUCH01003092">
    <property type="protein sequence ID" value="KAF5400561.1"/>
    <property type="molecule type" value="Genomic_DNA"/>
</dbReference>
<dbReference type="PANTHER" id="PTHR12277">
    <property type="entry name" value="ALPHA/BETA HYDROLASE DOMAIN-CONTAINING PROTEIN"/>
    <property type="match status" value="1"/>
</dbReference>
<organism evidence="2 3">
    <name type="scientific">Paragonimus heterotremus</name>
    <dbReference type="NCBI Taxonomy" id="100268"/>
    <lineage>
        <taxon>Eukaryota</taxon>
        <taxon>Metazoa</taxon>
        <taxon>Spiralia</taxon>
        <taxon>Lophotrochozoa</taxon>
        <taxon>Platyhelminthes</taxon>
        <taxon>Trematoda</taxon>
        <taxon>Digenea</taxon>
        <taxon>Plagiorchiida</taxon>
        <taxon>Troglotremata</taxon>
        <taxon>Troglotrematidae</taxon>
        <taxon>Paragonimus</taxon>
    </lineage>
</organism>
<evidence type="ECO:0000313" key="3">
    <source>
        <dbReference type="Proteomes" id="UP000748531"/>
    </source>
</evidence>
<proteinExistence type="predicted"/>